<accession>A0A1M3T798</accession>
<dbReference type="EMBL" id="KV878247">
    <property type="protein sequence ID" value="OJZ82639.1"/>
    <property type="molecule type" value="Genomic_DNA"/>
</dbReference>
<protein>
    <submittedName>
        <fullName evidence="1">Uncharacterized protein</fullName>
    </submittedName>
</protein>
<sequence>MRSATPLWDLSLPATGYGCVRIVYSIIKAHPQQLHGRSLSTLSIVASSFGYSMEMFVRYMGCQLQHCRNNTDPIDHFDSLPLLVVLNEDDDIDMSVEHRPPEDAVTTPMVRRCKSRSEHQHWPTARFLKFMAHDEDDALHLTFLRMAFPISDYGSRECGIRVYQRQRQG</sequence>
<evidence type="ECO:0000313" key="1">
    <source>
        <dbReference type="EMBL" id="OJZ82639.1"/>
    </source>
</evidence>
<dbReference type="Proteomes" id="UP000184063">
    <property type="component" value="Unassembled WGS sequence"/>
</dbReference>
<organism evidence="1 2">
    <name type="scientific">Aspergillus luchuensis (strain CBS 106.47)</name>
    <dbReference type="NCBI Taxonomy" id="1137211"/>
    <lineage>
        <taxon>Eukaryota</taxon>
        <taxon>Fungi</taxon>
        <taxon>Dikarya</taxon>
        <taxon>Ascomycota</taxon>
        <taxon>Pezizomycotina</taxon>
        <taxon>Eurotiomycetes</taxon>
        <taxon>Eurotiomycetidae</taxon>
        <taxon>Eurotiales</taxon>
        <taxon>Aspergillaceae</taxon>
        <taxon>Aspergillus</taxon>
        <taxon>Aspergillus subgen. Circumdati</taxon>
    </lineage>
</organism>
<proteinExistence type="predicted"/>
<dbReference type="VEuPathDB" id="FungiDB:ASPFODRAFT_329063"/>
<gene>
    <name evidence="1" type="ORF">ASPFODRAFT_329063</name>
</gene>
<name>A0A1M3T798_ASPLC</name>
<dbReference type="AlphaFoldDB" id="A0A1M3T798"/>
<evidence type="ECO:0000313" key="2">
    <source>
        <dbReference type="Proteomes" id="UP000184063"/>
    </source>
</evidence>
<reference evidence="2" key="1">
    <citation type="journal article" date="2017" name="Genome Biol.">
        <title>Comparative genomics reveals high biological diversity and specific adaptations in the industrially and medically important fungal genus Aspergillus.</title>
        <authorList>
            <person name="de Vries R.P."/>
            <person name="Riley R."/>
            <person name="Wiebenga A."/>
            <person name="Aguilar-Osorio G."/>
            <person name="Amillis S."/>
            <person name="Uchima C.A."/>
            <person name="Anderluh G."/>
            <person name="Asadollahi M."/>
            <person name="Askin M."/>
            <person name="Barry K."/>
            <person name="Battaglia E."/>
            <person name="Bayram O."/>
            <person name="Benocci T."/>
            <person name="Braus-Stromeyer S.A."/>
            <person name="Caldana C."/>
            <person name="Canovas D."/>
            <person name="Cerqueira G.C."/>
            <person name="Chen F."/>
            <person name="Chen W."/>
            <person name="Choi C."/>
            <person name="Clum A."/>
            <person name="Dos Santos R.A."/>
            <person name="Damasio A.R."/>
            <person name="Diallinas G."/>
            <person name="Emri T."/>
            <person name="Fekete E."/>
            <person name="Flipphi M."/>
            <person name="Freyberg S."/>
            <person name="Gallo A."/>
            <person name="Gournas C."/>
            <person name="Habgood R."/>
            <person name="Hainaut M."/>
            <person name="Harispe M.L."/>
            <person name="Henrissat B."/>
            <person name="Hilden K.S."/>
            <person name="Hope R."/>
            <person name="Hossain A."/>
            <person name="Karabika E."/>
            <person name="Karaffa L."/>
            <person name="Karanyi Z."/>
            <person name="Krasevec N."/>
            <person name="Kuo A."/>
            <person name="Kusch H."/>
            <person name="LaButti K."/>
            <person name="Lagendijk E.L."/>
            <person name="Lapidus A."/>
            <person name="Levasseur A."/>
            <person name="Lindquist E."/>
            <person name="Lipzen A."/>
            <person name="Logrieco A.F."/>
            <person name="MacCabe A."/>
            <person name="Maekelae M.R."/>
            <person name="Malavazi I."/>
            <person name="Melin P."/>
            <person name="Meyer V."/>
            <person name="Mielnichuk N."/>
            <person name="Miskei M."/>
            <person name="Molnar A.P."/>
            <person name="Mule G."/>
            <person name="Ngan C.Y."/>
            <person name="Orejas M."/>
            <person name="Orosz E."/>
            <person name="Ouedraogo J.P."/>
            <person name="Overkamp K.M."/>
            <person name="Park H.-S."/>
            <person name="Perrone G."/>
            <person name="Piumi F."/>
            <person name="Punt P.J."/>
            <person name="Ram A.F."/>
            <person name="Ramon A."/>
            <person name="Rauscher S."/>
            <person name="Record E."/>
            <person name="Riano-Pachon D.M."/>
            <person name="Robert V."/>
            <person name="Roehrig J."/>
            <person name="Ruller R."/>
            <person name="Salamov A."/>
            <person name="Salih N.S."/>
            <person name="Samson R.A."/>
            <person name="Sandor E."/>
            <person name="Sanguinetti M."/>
            <person name="Schuetze T."/>
            <person name="Sepcic K."/>
            <person name="Shelest E."/>
            <person name="Sherlock G."/>
            <person name="Sophianopoulou V."/>
            <person name="Squina F.M."/>
            <person name="Sun H."/>
            <person name="Susca A."/>
            <person name="Todd R.B."/>
            <person name="Tsang A."/>
            <person name="Unkles S.E."/>
            <person name="van de Wiele N."/>
            <person name="van Rossen-Uffink D."/>
            <person name="Oliveira J.V."/>
            <person name="Vesth T.C."/>
            <person name="Visser J."/>
            <person name="Yu J.-H."/>
            <person name="Zhou M."/>
            <person name="Andersen M.R."/>
            <person name="Archer D.B."/>
            <person name="Baker S.E."/>
            <person name="Benoit I."/>
            <person name="Brakhage A.A."/>
            <person name="Braus G.H."/>
            <person name="Fischer R."/>
            <person name="Frisvad J.C."/>
            <person name="Goldman G.H."/>
            <person name="Houbraken J."/>
            <person name="Oakley B."/>
            <person name="Pocsi I."/>
            <person name="Scazzocchio C."/>
            <person name="Seiboth B."/>
            <person name="vanKuyk P.A."/>
            <person name="Wortman J."/>
            <person name="Dyer P.S."/>
            <person name="Grigoriev I.V."/>
        </authorList>
    </citation>
    <scope>NUCLEOTIDE SEQUENCE [LARGE SCALE GENOMIC DNA]</scope>
    <source>
        <strain evidence="2">CBS 106.47</strain>
    </source>
</reference>